<protein>
    <recommendedName>
        <fullName evidence="1">Transposase IS200-like domain-containing protein</fullName>
    </recommendedName>
</protein>
<proteinExistence type="predicted"/>
<dbReference type="SUPFAM" id="SSF143422">
    <property type="entry name" value="Transposase IS200-like"/>
    <property type="match status" value="1"/>
</dbReference>
<feature type="domain" description="Transposase IS200-like" evidence="1">
    <location>
        <begin position="22"/>
        <end position="173"/>
    </location>
</feature>
<name>A0A1M6GVB6_9FLAO</name>
<dbReference type="InterPro" id="IPR002686">
    <property type="entry name" value="Transposase_17"/>
</dbReference>
<gene>
    <name evidence="2" type="ORF">SAMN04487908_11026</name>
</gene>
<dbReference type="PANTHER" id="PTHR36966:SF1">
    <property type="entry name" value="REP-ASSOCIATED TYROSINE TRANSPOSASE"/>
    <property type="match status" value="1"/>
</dbReference>
<dbReference type="InterPro" id="IPR052715">
    <property type="entry name" value="RAYT_transposase"/>
</dbReference>
<dbReference type="SMART" id="SM01321">
    <property type="entry name" value="Y1_Tnp"/>
    <property type="match status" value="1"/>
</dbReference>
<reference evidence="3" key="1">
    <citation type="submission" date="2016-11" db="EMBL/GenBank/DDBJ databases">
        <authorList>
            <person name="Varghese N."/>
            <person name="Submissions S."/>
        </authorList>
    </citation>
    <scope>NUCLEOTIDE SEQUENCE [LARGE SCALE GENOMIC DNA]</scope>
    <source>
        <strain evidence="3">DSM 26349</strain>
    </source>
</reference>
<keyword evidence="3" id="KW-1185">Reference proteome</keyword>
<dbReference type="Gene3D" id="3.30.70.1290">
    <property type="entry name" value="Transposase IS200-like"/>
    <property type="match status" value="1"/>
</dbReference>
<evidence type="ECO:0000313" key="3">
    <source>
        <dbReference type="Proteomes" id="UP000184172"/>
    </source>
</evidence>
<dbReference type="GO" id="GO:0004803">
    <property type="term" value="F:transposase activity"/>
    <property type="evidence" value="ECO:0007669"/>
    <property type="project" value="InterPro"/>
</dbReference>
<dbReference type="AlphaFoldDB" id="A0A1M6GVB6"/>
<dbReference type="GO" id="GO:0006313">
    <property type="term" value="P:DNA transposition"/>
    <property type="evidence" value="ECO:0007669"/>
    <property type="project" value="InterPro"/>
</dbReference>
<dbReference type="GO" id="GO:0043565">
    <property type="term" value="F:sequence-specific DNA binding"/>
    <property type="evidence" value="ECO:0007669"/>
    <property type="project" value="TreeGrafter"/>
</dbReference>
<organism evidence="2 3">
    <name type="scientific">Aequorivita viscosa</name>
    <dbReference type="NCBI Taxonomy" id="797419"/>
    <lineage>
        <taxon>Bacteria</taxon>
        <taxon>Pseudomonadati</taxon>
        <taxon>Bacteroidota</taxon>
        <taxon>Flavobacteriia</taxon>
        <taxon>Flavobacteriales</taxon>
        <taxon>Flavobacteriaceae</taxon>
        <taxon>Aequorivita</taxon>
    </lineage>
</organism>
<dbReference type="STRING" id="797419.SAMN05216556_11042"/>
<dbReference type="InterPro" id="IPR036515">
    <property type="entry name" value="Transposase_17_sf"/>
</dbReference>
<evidence type="ECO:0000259" key="1">
    <source>
        <dbReference type="SMART" id="SM01321"/>
    </source>
</evidence>
<accession>A0A1M6GVB6</accession>
<sequence>MSDKFRNRYRIASTRLQNWDYGWNAMYFVTICTKNRICFFGDIRRDAMHRVSTKMQLSQIGKIADTEWLKTFVLRPDMNLEMGEYIVMPNHFHAVIGIGSNEYNSNHAKTKQPVNQFGPQSKNLASIIRGFKSAVTVNARKIDSNFGWQSRFHDHVIRNQGSFDRIQSYIINNPLNWKNDSFYKK</sequence>
<evidence type="ECO:0000313" key="2">
    <source>
        <dbReference type="EMBL" id="SHJ13834.1"/>
    </source>
</evidence>
<dbReference type="OrthoDB" id="9794403at2"/>
<dbReference type="Proteomes" id="UP000184172">
    <property type="component" value="Unassembled WGS sequence"/>
</dbReference>
<dbReference type="PANTHER" id="PTHR36966">
    <property type="entry name" value="REP-ASSOCIATED TYROSINE TRANSPOSASE"/>
    <property type="match status" value="1"/>
</dbReference>
<dbReference type="EMBL" id="FQYV01000010">
    <property type="protein sequence ID" value="SHJ13834.1"/>
    <property type="molecule type" value="Genomic_DNA"/>
</dbReference>